<dbReference type="InterPro" id="IPR029058">
    <property type="entry name" value="AB_hydrolase_fold"/>
</dbReference>
<dbReference type="PANTHER" id="PTHR48081:SF3">
    <property type="entry name" value="ALPHA_BETA HYDROLASE FOLD-3 DOMAIN-CONTAINING PROTEIN"/>
    <property type="match status" value="1"/>
</dbReference>
<gene>
    <name evidence="3" type="ORF">BJX66DRAFT_337035</name>
</gene>
<evidence type="ECO:0000256" key="1">
    <source>
        <dbReference type="ARBA" id="ARBA00022801"/>
    </source>
</evidence>
<evidence type="ECO:0000313" key="4">
    <source>
        <dbReference type="Proteomes" id="UP001610563"/>
    </source>
</evidence>
<dbReference type="Pfam" id="PF07859">
    <property type="entry name" value="Abhydrolase_3"/>
    <property type="match status" value="1"/>
</dbReference>
<dbReference type="GO" id="GO:0016787">
    <property type="term" value="F:hydrolase activity"/>
    <property type="evidence" value="ECO:0007669"/>
    <property type="project" value="UniProtKB-KW"/>
</dbReference>
<organism evidence="3 4">
    <name type="scientific">Aspergillus keveii</name>
    <dbReference type="NCBI Taxonomy" id="714993"/>
    <lineage>
        <taxon>Eukaryota</taxon>
        <taxon>Fungi</taxon>
        <taxon>Dikarya</taxon>
        <taxon>Ascomycota</taxon>
        <taxon>Pezizomycotina</taxon>
        <taxon>Eurotiomycetes</taxon>
        <taxon>Eurotiomycetidae</taxon>
        <taxon>Eurotiales</taxon>
        <taxon>Aspergillaceae</taxon>
        <taxon>Aspergillus</taxon>
        <taxon>Aspergillus subgen. Nidulantes</taxon>
    </lineage>
</organism>
<dbReference type="EMBL" id="JBFTWV010000036">
    <property type="protein sequence ID" value="KAL2795250.1"/>
    <property type="molecule type" value="Genomic_DNA"/>
</dbReference>
<name>A0ABR4G891_9EURO</name>
<proteinExistence type="predicted"/>
<evidence type="ECO:0000313" key="3">
    <source>
        <dbReference type="EMBL" id="KAL2795250.1"/>
    </source>
</evidence>
<dbReference type="InterPro" id="IPR013094">
    <property type="entry name" value="AB_hydrolase_3"/>
</dbReference>
<sequence length="307" mass="33217">MSLKEYSYKQVEGGNLLASVWYKSGPEEAGKPIALYFHGGNLVLGHKDMLSNDYIQQLLDLGFGAVVSPNYRLAPTISAAEGPVQDAKDSYLWTQTQLPGLLAGDANVHLDGSRIVTLGHSAGGTLALLMASLPQKPLAILDIFGLKYFNDEFYSKPNPAFLKLPASDQALVDRIYQDVPAPSAGPPPMGPKGPDLNNHRVAWLFAAFKKGTWLSSIVPDGNYSRIDPAVLFGPSFPPTYFLHGTADTLVDVKFSQRAFEDLKSNGVDTKLVIEEGGPHGFDAGSKPGEHKYELVTEGFRFLASHAI</sequence>
<dbReference type="SUPFAM" id="SSF53474">
    <property type="entry name" value="alpha/beta-Hydrolases"/>
    <property type="match status" value="1"/>
</dbReference>
<keyword evidence="1 3" id="KW-0378">Hydrolase</keyword>
<keyword evidence="4" id="KW-1185">Reference proteome</keyword>
<feature type="domain" description="Alpha/beta hydrolase fold-3" evidence="2">
    <location>
        <begin position="35"/>
        <end position="132"/>
    </location>
</feature>
<evidence type="ECO:0000259" key="2">
    <source>
        <dbReference type="Pfam" id="PF07859"/>
    </source>
</evidence>
<reference evidence="3 4" key="1">
    <citation type="submission" date="2024-07" db="EMBL/GenBank/DDBJ databases">
        <title>Section-level genome sequencing and comparative genomics of Aspergillus sections Usti and Cavernicolus.</title>
        <authorList>
            <consortium name="Lawrence Berkeley National Laboratory"/>
            <person name="Nybo J.L."/>
            <person name="Vesth T.C."/>
            <person name="Theobald S."/>
            <person name="Frisvad J.C."/>
            <person name="Larsen T.O."/>
            <person name="Kjaerboelling I."/>
            <person name="Rothschild-Mancinelli K."/>
            <person name="Lyhne E.K."/>
            <person name="Kogle M.E."/>
            <person name="Barry K."/>
            <person name="Clum A."/>
            <person name="Na H."/>
            <person name="Ledsgaard L."/>
            <person name="Lin J."/>
            <person name="Lipzen A."/>
            <person name="Kuo A."/>
            <person name="Riley R."/>
            <person name="Mondo S."/>
            <person name="Labutti K."/>
            <person name="Haridas S."/>
            <person name="Pangalinan J."/>
            <person name="Salamov A.A."/>
            <person name="Simmons B.A."/>
            <person name="Magnuson J.K."/>
            <person name="Chen J."/>
            <person name="Drula E."/>
            <person name="Henrissat B."/>
            <person name="Wiebenga A."/>
            <person name="Lubbers R.J."/>
            <person name="Gomes A.C."/>
            <person name="Makela M.R."/>
            <person name="Stajich J."/>
            <person name="Grigoriev I.V."/>
            <person name="Mortensen U.H."/>
            <person name="De Vries R.P."/>
            <person name="Baker S.E."/>
            <person name="Andersen M.R."/>
        </authorList>
    </citation>
    <scope>NUCLEOTIDE SEQUENCE [LARGE SCALE GENOMIC DNA]</scope>
    <source>
        <strain evidence="3 4">CBS 209.92</strain>
    </source>
</reference>
<dbReference type="Proteomes" id="UP001610563">
    <property type="component" value="Unassembled WGS sequence"/>
</dbReference>
<protein>
    <submittedName>
        <fullName evidence="3">Alpha/Beta hydrolase protein</fullName>
    </submittedName>
</protein>
<dbReference type="PANTHER" id="PTHR48081">
    <property type="entry name" value="AB HYDROLASE SUPERFAMILY PROTEIN C4A8.06C"/>
    <property type="match status" value="1"/>
</dbReference>
<dbReference type="Gene3D" id="3.40.50.1820">
    <property type="entry name" value="alpha/beta hydrolase"/>
    <property type="match status" value="1"/>
</dbReference>
<accession>A0ABR4G891</accession>
<dbReference type="InterPro" id="IPR050300">
    <property type="entry name" value="GDXG_lipolytic_enzyme"/>
</dbReference>
<comment type="caution">
    <text evidence="3">The sequence shown here is derived from an EMBL/GenBank/DDBJ whole genome shotgun (WGS) entry which is preliminary data.</text>
</comment>